<accession>A0A852X5I7</accession>
<keyword evidence="7" id="KW-1185">Reference proteome</keyword>
<organism evidence="6 7">
    <name type="scientific">Agromyces hippuratus</name>
    <dbReference type="NCBI Taxonomy" id="286438"/>
    <lineage>
        <taxon>Bacteria</taxon>
        <taxon>Bacillati</taxon>
        <taxon>Actinomycetota</taxon>
        <taxon>Actinomycetes</taxon>
        <taxon>Micrococcales</taxon>
        <taxon>Microbacteriaceae</taxon>
        <taxon>Agromyces</taxon>
    </lineage>
</organism>
<name>A0A852X5I7_9MICO</name>
<keyword evidence="4" id="KW-0233">DNA recombination</keyword>
<evidence type="ECO:0000256" key="3">
    <source>
        <dbReference type="ARBA" id="ARBA00023054"/>
    </source>
</evidence>
<comment type="similarity">
    <text evidence="2">Belongs to the RmuC family.</text>
</comment>
<dbReference type="RefSeq" id="WP_179552544.1">
    <property type="nucleotide sequence ID" value="NZ_JACCFI010000001.1"/>
</dbReference>
<reference evidence="6 7" key="1">
    <citation type="submission" date="2020-07" db="EMBL/GenBank/DDBJ databases">
        <title>Sequencing the genomes of 1000 actinobacteria strains.</title>
        <authorList>
            <person name="Klenk H.-P."/>
        </authorList>
    </citation>
    <scope>NUCLEOTIDE SEQUENCE [LARGE SCALE GENOMIC DNA]</scope>
    <source>
        <strain evidence="6 7">DSM 8598</strain>
    </source>
</reference>
<evidence type="ECO:0000313" key="7">
    <source>
        <dbReference type="Proteomes" id="UP000549066"/>
    </source>
</evidence>
<sequence>MDILALVIGLIVGIALGALVAALVLQRRASQAAAESPVAEDPALVEARMQARLAEVRVGEEAAKAVLREELASTQATAEALREQILSAQQQYRELVEQQRAEVQAREARDAAESKVLQALAPVKQSLTEMQSKVTQLESQRTLQHGELTQQLKSAAESEERLRSTAESLASALRSNSTRGVWGETQLRSVVEAAGLIERVDFDVQSSITSDSGHGRPDMVVRLPGGKSIAVDAKVPFNAYLEASQIPATATGAEGARRAEFMKQHVAAVRAHVTALGTKGYWNGLDASPELVIAFIPSESLVSAAMEADPTIMEFAFSKRVALASPVTLWSVLKTVAFSWQQDVLTNEAKTLFDLSRELYSRLSTTASHIEKLGRTIERSVKDYNAFVGSLERQVLPTARKLGALDESKVLAPLTGIEEAPRELTAYELVSTTSADLDPELRRQLEATGDAD</sequence>
<comment type="function">
    <text evidence="1">Involved in DNA recombination.</text>
</comment>
<dbReference type="Pfam" id="PF02646">
    <property type="entry name" value="RmuC"/>
    <property type="match status" value="1"/>
</dbReference>
<dbReference type="PANTHER" id="PTHR30563">
    <property type="entry name" value="DNA RECOMBINATION PROTEIN RMUC"/>
    <property type="match status" value="1"/>
</dbReference>
<proteinExistence type="inferred from homology"/>
<dbReference type="InterPro" id="IPR003798">
    <property type="entry name" value="DNA_recombination_RmuC"/>
</dbReference>
<feature type="coiled-coil region" evidence="5">
    <location>
        <begin position="64"/>
        <end position="98"/>
    </location>
</feature>
<dbReference type="AlphaFoldDB" id="A0A852X5I7"/>
<evidence type="ECO:0000313" key="6">
    <source>
        <dbReference type="EMBL" id="NYG22784.1"/>
    </source>
</evidence>
<evidence type="ECO:0000256" key="4">
    <source>
        <dbReference type="ARBA" id="ARBA00023172"/>
    </source>
</evidence>
<dbReference type="PANTHER" id="PTHR30563:SF0">
    <property type="entry name" value="DNA RECOMBINATION PROTEIN RMUC"/>
    <property type="match status" value="1"/>
</dbReference>
<gene>
    <name evidence="6" type="ORF">BJY17_003531</name>
</gene>
<dbReference type="Proteomes" id="UP000549066">
    <property type="component" value="Unassembled WGS sequence"/>
</dbReference>
<dbReference type="EMBL" id="JACCFI010000001">
    <property type="protein sequence ID" value="NYG22784.1"/>
    <property type="molecule type" value="Genomic_DNA"/>
</dbReference>
<evidence type="ECO:0000256" key="2">
    <source>
        <dbReference type="ARBA" id="ARBA00009840"/>
    </source>
</evidence>
<evidence type="ECO:0000256" key="1">
    <source>
        <dbReference type="ARBA" id="ARBA00003416"/>
    </source>
</evidence>
<comment type="caution">
    <text evidence="6">The sequence shown here is derived from an EMBL/GenBank/DDBJ whole genome shotgun (WGS) entry which is preliminary data.</text>
</comment>
<dbReference type="GO" id="GO:0006310">
    <property type="term" value="P:DNA recombination"/>
    <property type="evidence" value="ECO:0007669"/>
    <property type="project" value="UniProtKB-KW"/>
</dbReference>
<protein>
    <submittedName>
        <fullName evidence="6">DNA recombination protein RmuC</fullName>
    </submittedName>
</protein>
<keyword evidence="3 5" id="KW-0175">Coiled coil</keyword>
<evidence type="ECO:0000256" key="5">
    <source>
        <dbReference type="SAM" id="Coils"/>
    </source>
</evidence>